<accession>A0A6J5ZDV5</accession>
<dbReference type="PANTHER" id="PTHR43369">
    <property type="entry name" value="PHOSPHORIBOSYLGLYCINAMIDE FORMYLTRANSFERASE"/>
    <property type="match status" value="1"/>
</dbReference>
<feature type="domain" description="Formyl transferase N-terminal" evidence="5">
    <location>
        <begin position="5"/>
        <end position="179"/>
    </location>
</feature>
<evidence type="ECO:0000256" key="3">
    <source>
        <dbReference type="ARBA" id="ARBA00022679"/>
    </source>
</evidence>
<evidence type="ECO:0000256" key="4">
    <source>
        <dbReference type="ARBA" id="ARBA00022755"/>
    </source>
</evidence>
<dbReference type="GO" id="GO:0006189">
    <property type="term" value="P:'de novo' IMP biosynthetic process"/>
    <property type="evidence" value="ECO:0007669"/>
    <property type="project" value="InterPro"/>
</dbReference>
<dbReference type="EC" id="2.1.2.2" evidence="2"/>
<dbReference type="GO" id="GO:0005829">
    <property type="term" value="C:cytosol"/>
    <property type="evidence" value="ECO:0007669"/>
    <property type="project" value="TreeGrafter"/>
</dbReference>
<dbReference type="SUPFAM" id="SSF53328">
    <property type="entry name" value="Formyltransferase"/>
    <property type="match status" value="1"/>
</dbReference>
<dbReference type="PANTHER" id="PTHR43369:SF2">
    <property type="entry name" value="PHOSPHORIBOSYLGLYCINAMIDE FORMYLTRANSFERASE"/>
    <property type="match status" value="1"/>
</dbReference>
<dbReference type="InterPro" id="IPR004607">
    <property type="entry name" value="GART"/>
</dbReference>
<reference evidence="6" key="1">
    <citation type="submission" date="2020-05" db="EMBL/GenBank/DDBJ databases">
        <authorList>
            <person name="Chiriac C."/>
            <person name="Salcher M."/>
            <person name="Ghai R."/>
            <person name="Kavagutti S V."/>
        </authorList>
    </citation>
    <scope>NUCLEOTIDE SEQUENCE</scope>
</reference>
<protein>
    <recommendedName>
        <fullName evidence="2">phosphoribosylglycinamide formyltransferase 1</fullName>
        <ecNumber evidence="2">2.1.2.2</ecNumber>
    </recommendedName>
</protein>
<dbReference type="InterPro" id="IPR002376">
    <property type="entry name" value="Formyl_transf_N"/>
</dbReference>
<keyword evidence="3" id="KW-0808">Transferase</keyword>
<name>A0A6J5ZDV5_9ZZZZ</name>
<dbReference type="AlphaFoldDB" id="A0A6J5ZDV5"/>
<dbReference type="Pfam" id="PF00551">
    <property type="entry name" value="Formyl_trans_N"/>
    <property type="match status" value="1"/>
</dbReference>
<dbReference type="NCBIfam" id="TIGR00639">
    <property type="entry name" value="PurN"/>
    <property type="match status" value="1"/>
</dbReference>
<organism evidence="6">
    <name type="scientific">freshwater metagenome</name>
    <dbReference type="NCBI Taxonomy" id="449393"/>
    <lineage>
        <taxon>unclassified sequences</taxon>
        <taxon>metagenomes</taxon>
        <taxon>ecological metagenomes</taxon>
    </lineage>
</organism>
<evidence type="ECO:0000256" key="2">
    <source>
        <dbReference type="ARBA" id="ARBA00012254"/>
    </source>
</evidence>
<comment type="pathway">
    <text evidence="1">Purine metabolism; IMP biosynthesis via de novo pathway; N(2)-formyl-N(1)-(5-phospho-D-ribosyl)glycinamide from N(1)-(5-phospho-D-ribosyl)glycinamide (10-formyl THF route): step 1/1.</text>
</comment>
<dbReference type="GO" id="GO:0004644">
    <property type="term" value="F:phosphoribosylglycinamide formyltransferase activity"/>
    <property type="evidence" value="ECO:0007669"/>
    <property type="project" value="UniProtKB-EC"/>
</dbReference>
<dbReference type="CDD" id="cd08645">
    <property type="entry name" value="FMT_core_GART"/>
    <property type="match status" value="1"/>
</dbReference>
<dbReference type="Gene3D" id="3.40.50.170">
    <property type="entry name" value="Formyl transferase, N-terminal domain"/>
    <property type="match status" value="1"/>
</dbReference>
<evidence type="ECO:0000256" key="1">
    <source>
        <dbReference type="ARBA" id="ARBA00005054"/>
    </source>
</evidence>
<dbReference type="EMBL" id="CAESAF010000085">
    <property type="protein sequence ID" value="CAB4339267.1"/>
    <property type="molecule type" value="Genomic_DNA"/>
</dbReference>
<dbReference type="InterPro" id="IPR036477">
    <property type="entry name" value="Formyl_transf_N_sf"/>
</dbReference>
<gene>
    <name evidence="6" type="ORF">UFOPK3574_00790</name>
</gene>
<sequence>MMQARIVLLASGSGSIAQSIIDAVANAELDAQIVGLISDQPQAQVLKRASDAKVETFLIPMQQDRKSWDVAFLEKLTALNPDLVVSAGFMRILSSECVSKFRIVNSHPALLPLFPGAHAVRDALAAGATQTGTTIHWVDQGVDTGEIIAQESVEITPTDTEASLHERIKIVERRLYVATLQQLLTNLVRS</sequence>
<keyword evidence="4" id="KW-0658">Purine biosynthesis</keyword>
<dbReference type="HAMAP" id="MF_01930">
    <property type="entry name" value="PurN"/>
    <property type="match status" value="1"/>
</dbReference>
<evidence type="ECO:0000259" key="5">
    <source>
        <dbReference type="Pfam" id="PF00551"/>
    </source>
</evidence>
<proteinExistence type="inferred from homology"/>
<evidence type="ECO:0000313" key="6">
    <source>
        <dbReference type="EMBL" id="CAB4339267.1"/>
    </source>
</evidence>